<evidence type="ECO:0000313" key="1">
    <source>
        <dbReference type="EMBL" id="SCY99198.1"/>
    </source>
</evidence>
<dbReference type="EMBL" id="FMUS01000026">
    <property type="protein sequence ID" value="SCY99198.1"/>
    <property type="molecule type" value="Genomic_DNA"/>
</dbReference>
<gene>
    <name evidence="1" type="ORF">SAMN03080606_03451</name>
</gene>
<dbReference type="STRING" id="1120976.SAMN03080606_03451"/>
<proteinExistence type="predicted"/>
<dbReference type="Gene3D" id="3.40.109.40">
    <property type="match status" value="1"/>
</dbReference>
<dbReference type="SUPFAM" id="SSF56507">
    <property type="entry name" value="Methionine synthase activation domain-like"/>
    <property type="match status" value="1"/>
</dbReference>
<dbReference type="InterPro" id="IPR037010">
    <property type="entry name" value="VitB12-dep_Met_synth_activ_sf"/>
</dbReference>
<keyword evidence="2" id="KW-1185">Reference proteome</keyword>
<accession>A0A1G5KGM5</accession>
<dbReference type="Proteomes" id="UP000198636">
    <property type="component" value="Unassembled WGS sequence"/>
</dbReference>
<evidence type="ECO:0000313" key="2">
    <source>
        <dbReference type="Proteomes" id="UP000198636"/>
    </source>
</evidence>
<organism evidence="1 2">
    <name type="scientific">Alkaliphilus peptidifermentans DSM 18978</name>
    <dbReference type="NCBI Taxonomy" id="1120976"/>
    <lineage>
        <taxon>Bacteria</taxon>
        <taxon>Bacillati</taxon>
        <taxon>Bacillota</taxon>
        <taxon>Clostridia</taxon>
        <taxon>Peptostreptococcales</taxon>
        <taxon>Natronincolaceae</taxon>
        <taxon>Alkaliphilus</taxon>
    </lineage>
</organism>
<dbReference type="OrthoDB" id="9816190at2"/>
<name>A0A1G5KGM5_9FIRM</name>
<dbReference type="RefSeq" id="WP_091545985.1">
    <property type="nucleotide sequence ID" value="NZ_FMUS01000026.1"/>
</dbReference>
<protein>
    <submittedName>
        <fullName evidence="1">Vitamin B12 dependent methionine synthase, activation domain</fullName>
    </submittedName>
</protein>
<dbReference type="InterPro" id="IPR017342">
    <property type="entry name" value="S-AdoMet-dep_Met_synth_prd"/>
</dbReference>
<reference evidence="1 2" key="1">
    <citation type="submission" date="2016-10" db="EMBL/GenBank/DDBJ databases">
        <authorList>
            <person name="de Groot N.N."/>
        </authorList>
    </citation>
    <scope>NUCLEOTIDE SEQUENCE [LARGE SCALE GENOMIC DNA]</scope>
    <source>
        <strain evidence="1 2">DSM 18978</strain>
    </source>
</reference>
<sequence length="219" mass="24867">MNKLKKEVLRYLAYRNQPLDDNINALIDSTLEEAIALKNNNKKYIYKAFDFTLESNRVLLANSTIYLSGKDISKHLKTSEKCIIIAATLGLNFEKAINYYSKVNLTKALIMDACGTALIEELCDDIEIEISNDNSFRDYRLTSRYSPGYGDFPIESQRNIEVLLETSKTIGLSVTSNHLLIPRKSVTAIIGLHRDKTMDPPMNSCEFCNDTNCQFNCKE</sequence>
<dbReference type="PIRSF" id="PIRSF037984">
    <property type="entry name" value="Met_synth_TM0269_prd"/>
    <property type="match status" value="1"/>
</dbReference>
<dbReference type="AlphaFoldDB" id="A0A1G5KGM5"/>
<dbReference type="GO" id="GO:0008705">
    <property type="term" value="F:methionine synthase activity"/>
    <property type="evidence" value="ECO:0007669"/>
    <property type="project" value="InterPro"/>
</dbReference>